<dbReference type="Proteomes" id="UP000050489">
    <property type="component" value="Unassembled WGS sequence"/>
</dbReference>
<evidence type="ECO:0000256" key="1">
    <source>
        <dbReference type="SAM" id="MobiDB-lite"/>
    </source>
</evidence>
<feature type="compositionally biased region" description="Basic and acidic residues" evidence="1">
    <location>
        <begin position="157"/>
        <end position="166"/>
    </location>
</feature>
<evidence type="ECO:0000313" key="3">
    <source>
        <dbReference type="EMBL" id="OCO87775.1"/>
    </source>
</evidence>
<name>A0A2F0PUN5_SERMA</name>
<reference evidence="4" key="1">
    <citation type="submission" date="2016-04" db="EMBL/GenBank/DDBJ databases">
        <authorList>
            <person name="Osei Sekyere J."/>
            <person name="Sivertsen A."/>
            <person name="Pedersen A.T."/>
            <person name="Sundsfjord A."/>
        </authorList>
    </citation>
    <scope>NUCLEOTIDE SEQUENCE [LARGE SCALE GENOMIC DNA]</scope>
    <source>
        <strain evidence="4">945174350</strain>
    </source>
</reference>
<dbReference type="EMBL" id="LJEX02000057">
    <property type="protein sequence ID" value="OCO87775.1"/>
    <property type="molecule type" value="Genomic_DNA"/>
</dbReference>
<gene>
    <name evidence="3" type="ORF">AN695_0212345</name>
</gene>
<dbReference type="NCBIfam" id="TIGR01644">
    <property type="entry name" value="phage_P2_V"/>
    <property type="match status" value="1"/>
</dbReference>
<dbReference type="AlphaFoldDB" id="A0A2F0PUN5"/>
<dbReference type="PIRSF" id="PIRSF012337">
    <property type="entry name" value="gp45"/>
    <property type="match status" value="1"/>
</dbReference>
<organism evidence="3 4">
    <name type="scientific">Serratia marcescens</name>
    <dbReference type="NCBI Taxonomy" id="615"/>
    <lineage>
        <taxon>Bacteria</taxon>
        <taxon>Pseudomonadati</taxon>
        <taxon>Pseudomonadota</taxon>
        <taxon>Gammaproteobacteria</taxon>
        <taxon>Enterobacterales</taxon>
        <taxon>Yersiniaceae</taxon>
        <taxon>Serratia</taxon>
    </lineage>
</organism>
<evidence type="ECO:0000259" key="2">
    <source>
        <dbReference type="Pfam" id="PF06890"/>
    </source>
</evidence>
<dbReference type="Pfam" id="PF06890">
    <property type="entry name" value="Phage_Mu_Gp45"/>
    <property type="match status" value="1"/>
</dbReference>
<dbReference type="InterPro" id="IPR013046">
    <property type="entry name" value="GpV/Gp45"/>
</dbReference>
<comment type="caution">
    <text evidence="3">The sequence shown here is derived from an EMBL/GenBank/DDBJ whole genome shotgun (WGS) entry which is preliminary data.</text>
</comment>
<protein>
    <submittedName>
        <fullName evidence="3">Phage baseplate protein</fullName>
    </submittedName>
</protein>
<dbReference type="InterPro" id="IPR014462">
    <property type="entry name" value="Phage_Mu_Gp45"/>
</dbReference>
<feature type="domain" description="Bacteriophage Mu Gp45 N-terminal" evidence="2">
    <location>
        <begin position="18"/>
        <end position="85"/>
    </location>
</feature>
<accession>A0A2F0PUN5</accession>
<dbReference type="InterPro" id="IPR053861">
    <property type="entry name" value="Phage_Mu_Gp45_N"/>
</dbReference>
<feature type="region of interest" description="Disordered" evidence="1">
    <location>
        <begin position="157"/>
        <end position="178"/>
    </location>
</feature>
<dbReference type="RefSeq" id="WP_055312946.1">
    <property type="nucleotide sequence ID" value="NZ_LJEV02000161.1"/>
</dbReference>
<evidence type="ECO:0000313" key="4">
    <source>
        <dbReference type="Proteomes" id="UP000050489"/>
    </source>
</evidence>
<sequence length="178" mass="19250">MRNPMEAIQRGLSNLLARAVVRGLNSAAKCQTVDVALVAGDPKSSVEHLEPYGFTAAAHPGAEAVALFLSGDRSHGVVITVADRRYRLSGLKSGEVALYSDEGDSIVLRRGNRVEVNTKHYVVNALEKATFNTPLLEVPNGEIADKTSTLSKMREQYNGHDHDDTHGGQTGKPNQEMK</sequence>
<proteinExistence type="predicted"/>